<evidence type="ECO:0000256" key="6">
    <source>
        <dbReference type="ARBA" id="ARBA00022801"/>
    </source>
</evidence>
<dbReference type="CDD" id="cd01080">
    <property type="entry name" value="NAD_bind_m-THF_DH_Cyclohyd"/>
    <property type="match status" value="1"/>
</dbReference>
<accession>A0A1M5LIQ9</accession>
<keyword evidence="3 12" id="KW-0554">One-carbon metabolism</keyword>
<evidence type="ECO:0000259" key="13">
    <source>
        <dbReference type="Pfam" id="PF00763"/>
    </source>
</evidence>
<evidence type="ECO:0000256" key="11">
    <source>
        <dbReference type="ARBA" id="ARBA00023268"/>
    </source>
</evidence>
<evidence type="ECO:0000256" key="5">
    <source>
        <dbReference type="ARBA" id="ARBA00022755"/>
    </source>
</evidence>
<keyword evidence="8 12" id="KW-0560">Oxidoreductase</keyword>
<keyword evidence="5 12" id="KW-0658">Purine biosynthesis</keyword>
<dbReference type="Pfam" id="PF02882">
    <property type="entry name" value="THF_DHG_CYH_C"/>
    <property type="match status" value="1"/>
</dbReference>
<evidence type="ECO:0000256" key="12">
    <source>
        <dbReference type="HAMAP-Rule" id="MF_01576"/>
    </source>
</evidence>
<dbReference type="STRING" id="1123382.SAMN02745221_00665"/>
<comment type="function">
    <text evidence="12">Catalyzes the oxidation of 5,10-methylenetetrahydrofolate to 5,10-methenyltetrahydrofolate and then the hydrolysis of 5,10-methenyltetrahydrofolate to 10-formyltetrahydrofolate.</text>
</comment>
<dbReference type="GO" id="GO:0004488">
    <property type="term" value="F:methylenetetrahydrofolate dehydrogenase (NADP+) activity"/>
    <property type="evidence" value="ECO:0007669"/>
    <property type="project" value="UniProtKB-UniRule"/>
</dbReference>
<dbReference type="EC" id="3.5.4.9" evidence="12"/>
<dbReference type="PRINTS" id="PR00085">
    <property type="entry name" value="THFDHDRGNASE"/>
</dbReference>
<comment type="subunit">
    <text evidence="2 12">Homodimer.</text>
</comment>
<feature type="binding site" evidence="12">
    <location>
        <position position="230"/>
    </location>
    <ligand>
        <name>NADP(+)</name>
        <dbReference type="ChEBI" id="CHEBI:58349"/>
    </ligand>
</feature>
<dbReference type="SUPFAM" id="SSF53223">
    <property type="entry name" value="Aminoacid dehydrogenase-like, N-terminal domain"/>
    <property type="match status" value="1"/>
</dbReference>
<dbReference type="GO" id="GO:0000105">
    <property type="term" value="P:L-histidine biosynthetic process"/>
    <property type="evidence" value="ECO:0007669"/>
    <property type="project" value="UniProtKB-KW"/>
</dbReference>
<dbReference type="PANTHER" id="PTHR48099">
    <property type="entry name" value="C-1-TETRAHYDROFOLATE SYNTHASE, CYTOPLASMIC-RELATED"/>
    <property type="match status" value="1"/>
</dbReference>
<evidence type="ECO:0000256" key="10">
    <source>
        <dbReference type="ARBA" id="ARBA00023167"/>
    </source>
</evidence>
<reference evidence="16" key="1">
    <citation type="submission" date="2016-11" db="EMBL/GenBank/DDBJ databases">
        <authorList>
            <person name="Varghese N."/>
            <person name="Submissions S."/>
        </authorList>
    </citation>
    <scope>NUCLEOTIDE SEQUENCE [LARGE SCALE GENOMIC DNA]</scope>
    <source>
        <strain evidence="16">DSM 11003</strain>
    </source>
</reference>
<keyword evidence="11 12" id="KW-0511">Multifunctional enzyme</keyword>
<gene>
    <name evidence="12" type="primary">folD</name>
    <name evidence="15" type="ORF">SAMN02745221_00665</name>
</gene>
<dbReference type="InterPro" id="IPR000672">
    <property type="entry name" value="THF_DH/CycHdrlase"/>
</dbReference>
<protein>
    <recommendedName>
        <fullName evidence="12">Bifunctional protein FolD</fullName>
    </recommendedName>
    <domain>
        <recommendedName>
            <fullName evidence="12">Methylenetetrahydrofolate dehydrogenase</fullName>
            <ecNumber evidence="12">1.5.1.5</ecNumber>
        </recommendedName>
    </domain>
    <domain>
        <recommendedName>
            <fullName evidence="12">Methenyltetrahydrofolate cyclohydrolase</fullName>
            <ecNumber evidence="12">3.5.4.9</ecNumber>
        </recommendedName>
    </domain>
</protein>
<dbReference type="Gene3D" id="3.40.50.720">
    <property type="entry name" value="NAD(P)-binding Rossmann-like Domain"/>
    <property type="match status" value="1"/>
</dbReference>
<dbReference type="GO" id="GO:0005829">
    <property type="term" value="C:cytosol"/>
    <property type="evidence" value="ECO:0007669"/>
    <property type="project" value="TreeGrafter"/>
</dbReference>
<comment type="similarity">
    <text evidence="12">Belongs to the tetrahydrofolate dehydrogenase/cyclohydrolase family.</text>
</comment>
<comment type="catalytic activity">
    <reaction evidence="12">
        <text>(6R)-5,10-methylene-5,6,7,8-tetrahydrofolate + NADP(+) = (6R)-5,10-methenyltetrahydrofolate + NADPH</text>
        <dbReference type="Rhea" id="RHEA:22812"/>
        <dbReference type="ChEBI" id="CHEBI:15636"/>
        <dbReference type="ChEBI" id="CHEBI:57455"/>
        <dbReference type="ChEBI" id="CHEBI:57783"/>
        <dbReference type="ChEBI" id="CHEBI:58349"/>
        <dbReference type="EC" id="1.5.1.5"/>
    </reaction>
</comment>
<dbReference type="Gene3D" id="3.40.50.10860">
    <property type="entry name" value="Leucine Dehydrogenase, chain A, domain 1"/>
    <property type="match status" value="1"/>
</dbReference>
<keyword evidence="16" id="KW-1185">Reference proteome</keyword>
<dbReference type="GO" id="GO:0035999">
    <property type="term" value="P:tetrahydrofolate interconversion"/>
    <property type="evidence" value="ECO:0007669"/>
    <property type="project" value="UniProtKB-UniRule"/>
</dbReference>
<dbReference type="PANTHER" id="PTHR48099:SF5">
    <property type="entry name" value="C-1-TETRAHYDROFOLATE SYNTHASE, CYTOPLASMIC"/>
    <property type="match status" value="1"/>
</dbReference>
<comment type="pathway">
    <text evidence="1 12">One-carbon metabolism; tetrahydrofolate interconversion.</text>
</comment>
<keyword evidence="6 12" id="KW-0378">Hydrolase</keyword>
<evidence type="ECO:0000313" key="16">
    <source>
        <dbReference type="Proteomes" id="UP000242329"/>
    </source>
</evidence>
<dbReference type="InterPro" id="IPR046346">
    <property type="entry name" value="Aminoacid_DH-like_N_sf"/>
</dbReference>
<comment type="caution">
    <text evidence="12">Lacks conserved residue(s) required for the propagation of feature annotation.</text>
</comment>
<dbReference type="GO" id="GO:0006164">
    <property type="term" value="P:purine nucleotide biosynthetic process"/>
    <property type="evidence" value="ECO:0007669"/>
    <property type="project" value="UniProtKB-KW"/>
</dbReference>
<comment type="catalytic activity">
    <reaction evidence="12">
        <text>(6R)-5,10-methenyltetrahydrofolate + H2O = (6R)-10-formyltetrahydrofolate + H(+)</text>
        <dbReference type="Rhea" id="RHEA:23700"/>
        <dbReference type="ChEBI" id="CHEBI:15377"/>
        <dbReference type="ChEBI" id="CHEBI:15378"/>
        <dbReference type="ChEBI" id="CHEBI:57455"/>
        <dbReference type="ChEBI" id="CHEBI:195366"/>
        <dbReference type="EC" id="3.5.4.9"/>
    </reaction>
</comment>
<evidence type="ECO:0000256" key="2">
    <source>
        <dbReference type="ARBA" id="ARBA00011738"/>
    </source>
</evidence>
<sequence length="286" mass="31430">MYGRMVGDKILEEVAKGVQEIKEKYGKSPLLMTLEVGDNPASRVYLSSQRKTAEEVGINYETIQLSAATSQERLLNMIRDINKDPYINGLILHLPLPKHINTKIVQWSIEQKKDVEGVTPMNLGQLFLGMPGLIPCTAQSIVALIKSTGVDLKGREVTIIGNSDIVGKPVALLLMQEEATVTVCQLTTYERGFLKEHVQRAEILIVAAGHPGLVKGEWIKDGAIVIDAGITAVEDKILGDVQFEEAVKKADYITPVPGGVGILTVAYLMKNTLEALKWQLRDNEED</sequence>
<name>A0A1M5LIQ9_9FIRM</name>
<evidence type="ECO:0000256" key="8">
    <source>
        <dbReference type="ARBA" id="ARBA00023002"/>
    </source>
</evidence>
<dbReference type="UniPathway" id="UPA00193"/>
<keyword evidence="9 12" id="KW-0368">Histidine biosynthesis</keyword>
<dbReference type="AlphaFoldDB" id="A0A1M5LIQ9"/>
<dbReference type="EC" id="1.5.1.5" evidence="12"/>
<dbReference type="Pfam" id="PF00763">
    <property type="entry name" value="THF_DHG_CYH"/>
    <property type="match status" value="1"/>
</dbReference>
<dbReference type="InterPro" id="IPR020631">
    <property type="entry name" value="THF_DH/CycHdrlase_NAD-bd_dom"/>
</dbReference>
<keyword evidence="4 12" id="KW-0028">Amino-acid biosynthesis</keyword>
<dbReference type="GO" id="GO:0009086">
    <property type="term" value="P:methionine biosynthetic process"/>
    <property type="evidence" value="ECO:0007669"/>
    <property type="project" value="UniProtKB-KW"/>
</dbReference>
<dbReference type="FunFam" id="3.40.50.720:FF:000006">
    <property type="entry name" value="Bifunctional protein FolD"/>
    <property type="match status" value="1"/>
</dbReference>
<dbReference type="EMBL" id="FQWY01000008">
    <property type="protein sequence ID" value="SHG64931.1"/>
    <property type="molecule type" value="Genomic_DNA"/>
</dbReference>
<evidence type="ECO:0000259" key="14">
    <source>
        <dbReference type="Pfam" id="PF02882"/>
    </source>
</evidence>
<dbReference type="Proteomes" id="UP000242329">
    <property type="component" value="Unassembled WGS sequence"/>
</dbReference>
<feature type="domain" description="Tetrahydrofolate dehydrogenase/cyclohydrolase NAD(P)-binding" evidence="14">
    <location>
        <begin position="135"/>
        <end position="278"/>
    </location>
</feature>
<evidence type="ECO:0000313" key="15">
    <source>
        <dbReference type="EMBL" id="SHG64931.1"/>
    </source>
</evidence>
<evidence type="ECO:0000256" key="1">
    <source>
        <dbReference type="ARBA" id="ARBA00004777"/>
    </source>
</evidence>
<keyword evidence="10 12" id="KW-0486">Methionine biosynthesis</keyword>
<evidence type="ECO:0000256" key="7">
    <source>
        <dbReference type="ARBA" id="ARBA00022857"/>
    </source>
</evidence>
<feature type="domain" description="Tetrahydrofolate dehydrogenase/cyclohydrolase catalytic" evidence="13">
    <location>
        <begin position="2"/>
        <end position="116"/>
    </location>
</feature>
<dbReference type="HAMAP" id="MF_01576">
    <property type="entry name" value="THF_DHG_CYH"/>
    <property type="match status" value="1"/>
</dbReference>
<dbReference type="GO" id="GO:0004477">
    <property type="term" value="F:methenyltetrahydrofolate cyclohydrolase activity"/>
    <property type="evidence" value="ECO:0007669"/>
    <property type="project" value="UniProtKB-UniRule"/>
</dbReference>
<evidence type="ECO:0000256" key="9">
    <source>
        <dbReference type="ARBA" id="ARBA00023102"/>
    </source>
</evidence>
<dbReference type="InterPro" id="IPR020630">
    <property type="entry name" value="THF_DH/CycHdrlase_cat_dom"/>
</dbReference>
<feature type="binding site" evidence="12">
    <location>
        <begin position="161"/>
        <end position="163"/>
    </location>
    <ligand>
        <name>NADP(+)</name>
        <dbReference type="ChEBI" id="CHEBI:58349"/>
    </ligand>
</feature>
<keyword evidence="7 12" id="KW-0521">NADP</keyword>
<dbReference type="FunFam" id="3.40.50.10860:FF:000005">
    <property type="entry name" value="C-1-tetrahydrofolate synthase, cytoplasmic, putative"/>
    <property type="match status" value="1"/>
</dbReference>
<evidence type="ECO:0000256" key="3">
    <source>
        <dbReference type="ARBA" id="ARBA00022563"/>
    </source>
</evidence>
<evidence type="ECO:0000256" key="4">
    <source>
        <dbReference type="ARBA" id="ARBA00022605"/>
    </source>
</evidence>
<dbReference type="SUPFAM" id="SSF51735">
    <property type="entry name" value="NAD(P)-binding Rossmann-fold domains"/>
    <property type="match status" value="1"/>
</dbReference>
<proteinExistence type="inferred from homology"/>
<dbReference type="InterPro" id="IPR036291">
    <property type="entry name" value="NAD(P)-bd_dom_sf"/>
</dbReference>
<organism evidence="15 16">
    <name type="scientific">Thermosyntropha lipolytica DSM 11003</name>
    <dbReference type="NCBI Taxonomy" id="1123382"/>
    <lineage>
        <taxon>Bacteria</taxon>
        <taxon>Bacillati</taxon>
        <taxon>Bacillota</taxon>
        <taxon>Clostridia</taxon>
        <taxon>Eubacteriales</taxon>
        <taxon>Syntrophomonadaceae</taxon>
        <taxon>Thermosyntropha</taxon>
    </lineage>
</organism>